<comment type="caution">
    <text evidence="2">The sequence shown here is derived from an EMBL/GenBank/DDBJ whole genome shotgun (WGS) entry which is preliminary data.</text>
</comment>
<dbReference type="PANTHER" id="PTHR22617:SF23">
    <property type="entry name" value="CHEMOTAXIS PROTEIN CHEW"/>
    <property type="match status" value="1"/>
</dbReference>
<accession>A0A101XP94</accession>
<dbReference type="OrthoDB" id="9794382at2"/>
<sequence length="152" mass="17288">MEKVVLFRVGAERFAVPVDRVQSIERIPELTLVPYAPTFVKGMTSLRGQIVPVIDLSERFSYESTSSEHERRMLVVLTRDEWVGLLVDAAQDVIEVQDGARQPAPRVGLSLRREFLLGVIRQNEQLIMMLDLDALFTDEEKDAVRSGMEMVQ</sequence>
<evidence type="ECO:0000313" key="3">
    <source>
        <dbReference type="Proteomes" id="UP000053557"/>
    </source>
</evidence>
<dbReference type="Pfam" id="PF01584">
    <property type="entry name" value="CheW"/>
    <property type="match status" value="1"/>
</dbReference>
<organism evidence="2 3">
    <name type="scientific">Ferroacidibacillus organovorans</name>
    <dbReference type="NCBI Taxonomy" id="1765683"/>
    <lineage>
        <taxon>Bacteria</taxon>
        <taxon>Bacillati</taxon>
        <taxon>Bacillota</taxon>
        <taxon>Bacilli</taxon>
        <taxon>Bacillales</taxon>
        <taxon>Alicyclobacillaceae</taxon>
        <taxon>Ferroacidibacillus</taxon>
    </lineage>
</organism>
<evidence type="ECO:0000259" key="1">
    <source>
        <dbReference type="PROSITE" id="PS50851"/>
    </source>
</evidence>
<dbReference type="Proteomes" id="UP000053557">
    <property type="component" value="Unassembled WGS sequence"/>
</dbReference>
<dbReference type="PROSITE" id="PS50851">
    <property type="entry name" value="CHEW"/>
    <property type="match status" value="1"/>
</dbReference>
<dbReference type="RefSeq" id="WP_067718490.1">
    <property type="nucleotide sequence ID" value="NZ_LPVJ01000060.1"/>
</dbReference>
<dbReference type="Gene3D" id="2.30.30.40">
    <property type="entry name" value="SH3 Domains"/>
    <property type="match status" value="1"/>
</dbReference>
<dbReference type="Gene3D" id="2.40.50.180">
    <property type="entry name" value="CheA-289, Domain 4"/>
    <property type="match status" value="1"/>
</dbReference>
<dbReference type="InterPro" id="IPR039315">
    <property type="entry name" value="CheW"/>
</dbReference>
<dbReference type="GO" id="GO:0006935">
    <property type="term" value="P:chemotaxis"/>
    <property type="evidence" value="ECO:0007669"/>
    <property type="project" value="InterPro"/>
</dbReference>
<protein>
    <recommendedName>
        <fullName evidence="1">CheW-like domain-containing protein</fullName>
    </recommendedName>
</protein>
<proteinExistence type="predicted"/>
<dbReference type="CDD" id="cd00732">
    <property type="entry name" value="CheW"/>
    <property type="match status" value="1"/>
</dbReference>
<keyword evidence="3" id="KW-1185">Reference proteome</keyword>
<evidence type="ECO:0000313" key="2">
    <source>
        <dbReference type="EMBL" id="KUO95050.1"/>
    </source>
</evidence>
<dbReference type="InterPro" id="IPR002545">
    <property type="entry name" value="CheW-lke_dom"/>
</dbReference>
<dbReference type="AlphaFoldDB" id="A0A101XP94"/>
<reference evidence="2 3" key="1">
    <citation type="submission" date="2015-12" db="EMBL/GenBank/DDBJ databases">
        <title>Draft genome sequence of Acidibacillus ferrooxidans ITV001, isolated from a chalcopyrite acid mine drainage site in Brazil.</title>
        <authorList>
            <person name="Dall'Agnol H."/>
            <person name="Nancucheo I."/>
            <person name="Johnson B."/>
            <person name="Oliveira R."/>
            <person name="Leite L."/>
            <person name="Pylro V."/>
            <person name="Nunes G.L."/>
            <person name="Tzotzos G."/>
            <person name="Fernandes G.R."/>
            <person name="Dutra J."/>
            <person name="Orellana S.C."/>
            <person name="Oliveira G."/>
        </authorList>
    </citation>
    <scope>NUCLEOTIDE SEQUENCE [LARGE SCALE GENOMIC DNA]</scope>
    <source>
        <strain evidence="3">ITV01</strain>
    </source>
</reference>
<dbReference type="SMART" id="SM00260">
    <property type="entry name" value="CheW"/>
    <property type="match status" value="1"/>
</dbReference>
<feature type="domain" description="CheW-like" evidence="1">
    <location>
        <begin position="1"/>
        <end position="141"/>
    </location>
</feature>
<dbReference type="GO" id="GO:0007165">
    <property type="term" value="P:signal transduction"/>
    <property type="evidence" value="ECO:0007669"/>
    <property type="project" value="InterPro"/>
</dbReference>
<name>A0A101XP94_9BACL</name>
<dbReference type="EMBL" id="LPVJ01000060">
    <property type="protein sequence ID" value="KUO95050.1"/>
    <property type="molecule type" value="Genomic_DNA"/>
</dbReference>
<dbReference type="PANTHER" id="PTHR22617">
    <property type="entry name" value="CHEMOTAXIS SENSOR HISTIDINE KINASE-RELATED"/>
    <property type="match status" value="1"/>
</dbReference>
<dbReference type="InterPro" id="IPR036061">
    <property type="entry name" value="CheW-like_dom_sf"/>
</dbReference>
<dbReference type="SUPFAM" id="SSF50341">
    <property type="entry name" value="CheW-like"/>
    <property type="match status" value="1"/>
</dbReference>
<dbReference type="GO" id="GO:0005829">
    <property type="term" value="C:cytosol"/>
    <property type="evidence" value="ECO:0007669"/>
    <property type="project" value="TreeGrafter"/>
</dbReference>
<gene>
    <name evidence="2" type="ORF">ATW55_11270</name>
</gene>